<evidence type="ECO:0000256" key="12">
    <source>
        <dbReference type="ARBA" id="ARBA00023125"/>
    </source>
</evidence>
<keyword evidence="11 17" id="KW-0267">Excision nuclease</keyword>
<dbReference type="Proteomes" id="UP000051373">
    <property type="component" value="Unassembled WGS sequence"/>
</dbReference>
<comment type="subunit">
    <text evidence="17">Forms a heterotetramer with UvrB during the search for lesions.</text>
</comment>
<evidence type="ECO:0000256" key="15">
    <source>
        <dbReference type="ARBA" id="ARBA00039316"/>
    </source>
</evidence>
<name>A0A0S8FSQ6_UNCW3</name>
<evidence type="ECO:0000256" key="9">
    <source>
        <dbReference type="ARBA" id="ARBA00022833"/>
    </source>
</evidence>
<dbReference type="InterPro" id="IPR003439">
    <property type="entry name" value="ABC_transporter-like_ATP-bd"/>
</dbReference>
<dbReference type="NCBIfam" id="NF001503">
    <property type="entry name" value="PRK00349.1"/>
    <property type="match status" value="1"/>
</dbReference>
<dbReference type="AlphaFoldDB" id="A0A0S8FSQ6"/>
<keyword evidence="8 17" id="KW-0863">Zinc-finger</keyword>
<sequence length="940" mass="105278">MRKNNNGIRVRGARVHNLKNINVFIPRNKFVVITGLSGSGKSSLAFDTLYAEGQRRYVESLSAYARQFLGMMDKPDVDEIIGLSPAIAIQQRSASRNPRSTVGTVTETYDYLRVLFARIGTPYCYNCGRRIQSQTTDQIVDTILQLAAGTRLEILAPVVRGRKGEYKDFLNNLKRRGYVRVRVDGKIHEIESVPDLERYRKHNIEIVVDRLIIKDGLRKRLADSVEIGLKEGVGILIVLVDGKDERTFSQKLACVHCSISYPEISPRMFSFNSPYGACEHCDGLGIKMEIDPAKLINNEKLSILDGALDPYGIPSRWRTSLLRALAKKLRFNLETPYHKLPARVKKTILHGEEIPIRVEYRRSDGTGHGTFDEHFEGAVPELMRRHRETQSQMVRQEIEDYMTFTPCPVCHGTRLRPESLAIKIGDKNIAQITMLSIKGTLDYFAGLKLNTKELQVGGEVIKEIKRRLGFLNAVGLDYLTLDRTTETLAGGEEQRVRLATQIGSGLVGVLYILDEPSIGLHYRDNKRLLATLKELRDIGNTVLVVEHDAETIVSADHVIDLGPGAGEQGGRVVATGTPDEIEKNRRSITGRYLKGTEKIDLPTKRRQDNKRRFVIKGARANNLKSIDVEIPLGLFVVITGVSGSGKSTLIVDTLYRALAQQYYHSKYPPGEYDKIIGMENIDKVINIDQSPIGRTPRSNPGTYTSAWTPIRELFAKLPESKVRGYRPGRFSFNVPGGRCEQCEGDGILWIEMHFLPDVHITCDACGGKRFNRETLEIRYKGKNISDILNMSVSEALDFFQNIPQIKRKLKLLSDVGLGYMKIGQSATTLSGGEAQRIKLAKELSKIATGRTLYILDEPTTGLHFEDVKLLLKVLNRLVDKGNTVIVIEHNMEVIKCADWIIDLGPEGGDDGGRVVCTGRPEDIVKTKKSYTGQYLKAHLP</sequence>
<dbReference type="InterPro" id="IPR041102">
    <property type="entry name" value="UvrA_inter"/>
</dbReference>
<protein>
    <recommendedName>
        <fullName evidence="15 17">UvrABC system protein A</fullName>
        <shortName evidence="17">UvrA protein</shortName>
    </recommendedName>
    <alternativeName>
        <fullName evidence="16 17">Excinuclease ABC subunit A</fullName>
    </alternativeName>
</protein>
<dbReference type="PROSITE" id="PS50893">
    <property type="entry name" value="ABC_TRANSPORTER_2"/>
    <property type="match status" value="2"/>
</dbReference>
<evidence type="ECO:0000256" key="13">
    <source>
        <dbReference type="ARBA" id="ARBA00023204"/>
    </source>
</evidence>
<dbReference type="PATRIC" id="fig|1703779.3.peg.1210"/>
<dbReference type="FunFam" id="1.20.1580.10:FF:000002">
    <property type="entry name" value="UvrABC system protein A"/>
    <property type="match status" value="1"/>
</dbReference>
<dbReference type="GO" id="GO:0003677">
    <property type="term" value="F:DNA binding"/>
    <property type="evidence" value="ECO:0007669"/>
    <property type="project" value="UniProtKB-UniRule"/>
</dbReference>
<organism evidence="19 20">
    <name type="scientific">candidate division WOR_3 bacterium SM23_42</name>
    <dbReference type="NCBI Taxonomy" id="1703779"/>
    <lineage>
        <taxon>Bacteria</taxon>
        <taxon>Bacteria division WOR-3</taxon>
    </lineage>
</organism>
<dbReference type="NCBIfam" id="TIGR00630">
    <property type="entry name" value="uvra"/>
    <property type="match status" value="1"/>
</dbReference>
<dbReference type="PANTHER" id="PTHR43152">
    <property type="entry name" value="UVRABC SYSTEM PROTEIN A"/>
    <property type="match status" value="1"/>
</dbReference>
<evidence type="ECO:0000256" key="16">
    <source>
        <dbReference type="ARBA" id="ARBA00042156"/>
    </source>
</evidence>
<feature type="domain" description="ABC transporter" evidence="18">
    <location>
        <begin position="324"/>
        <end position="588"/>
    </location>
</feature>
<dbReference type="GO" id="GO:0008270">
    <property type="term" value="F:zinc ion binding"/>
    <property type="evidence" value="ECO:0007669"/>
    <property type="project" value="UniProtKB-UniRule"/>
</dbReference>
<evidence type="ECO:0000256" key="11">
    <source>
        <dbReference type="ARBA" id="ARBA00022881"/>
    </source>
</evidence>
<keyword evidence="3 17" id="KW-0479">Metal-binding</keyword>
<feature type="domain" description="ABC transporter" evidence="18">
    <location>
        <begin position="604"/>
        <end position="936"/>
    </location>
</feature>
<feature type="zinc finger region" description="C4-type" evidence="17">
    <location>
        <begin position="254"/>
        <end position="281"/>
    </location>
</feature>
<evidence type="ECO:0000256" key="3">
    <source>
        <dbReference type="ARBA" id="ARBA00022723"/>
    </source>
</evidence>
<keyword evidence="6 17" id="KW-0227">DNA damage</keyword>
<keyword evidence="10 17" id="KW-0067">ATP-binding</keyword>
<evidence type="ECO:0000256" key="6">
    <source>
        <dbReference type="ARBA" id="ARBA00022763"/>
    </source>
</evidence>
<dbReference type="CDD" id="cd03271">
    <property type="entry name" value="ABC_UvrA_II"/>
    <property type="match status" value="1"/>
</dbReference>
<dbReference type="Pfam" id="PF17760">
    <property type="entry name" value="UvrA_inter"/>
    <property type="match status" value="1"/>
</dbReference>
<keyword evidence="2 17" id="KW-0963">Cytoplasm</keyword>
<evidence type="ECO:0000313" key="20">
    <source>
        <dbReference type="Proteomes" id="UP000051373"/>
    </source>
</evidence>
<feature type="binding site" evidence="17">
    <location>
        <begin position="35"/>
        <end position="42"/>
    </location>
    <ligand>
        <name>ATP</name>
        <dbReference type="ChEBI" id="CHEBI:30616"/>
    </ligand>
</feature>
<reference evidence="19 20" key="1">
    <citation type="journal article" date="2015" name="Microbiome">
        <title>Genomic resolution of linkages in carbon, nitrogen, and sulfur cycling among widespread estuary sediment bacteria.</title>
        <authorList>
            <person name="Baker B.J."/>
            <person name="Lazar C.S."/>
            <person name="Teske A.P."/>
            <person name="Dick G.J."/>
        </authorList>
    </citation>
    <scope>NUCLEOTIDE SEQUENCE [LARGE SCALE GENOMIC DNA]</scope>
    <source>
        <strain evidence="19">SM23_42</strain>
    </source>
</reference>
<dbReference type="PROSITE" id="PS00211">
    <property type="entry name" value="ABC_TRANSPORTER_1"/>
    <property type="match status" value="1"/>
</dbReference>
<dbReference type="STRING" id="1703779.AMJ83_04960"/>
<dbReference type="GO" id="GO:0016887">
    <property type="term" value="F:ATP hydrolysis activity"/>
    <property type="evidence" value="ECO:0007669"/>
    <property type="project" value="InterPro"/>
</dbReference>
<keyword evidence="7 17" id="KW-0228">DNA excision</keyword>
<comment type="subcellular location">
    <subcellularLocation>
        <location evidence="1 17">Cytoplasm</location>
    </subcellularLocation>
</comment>
<dbReference type="Gene3D" id="3.30.1490.20">
    <property type="entry name" value="ATP-grasp fold, A domain"/>
    <property type="match status" value="1"/>
</dbReference>
<dbReference type="InterPro" id="IPR017871">
    <property type="entry name" value="ABC_transporter-like_CS"/>
</dbReference>
<comment type="similarity">
    <text evidence="14 17">Belongs to the ABC transporter superfamily. UvrA family.</text>
</comment>
<dbReference type="GO" id="GO:0005737">
    <property type="term" value="C:cytoplasm"/>
    <property type="evidence" value="ECO:0007669"/>
    <property type="project" value="UniProtKB-SubCell"/>
</dbReference>
<feature type="binding site" evidence="17">
    <location>
        <begin position="640"/>
        <end position="647"/>
    </location>
    <ligand>
        <name>ATP</name>
        <dbReference type="ChEBI" id="CHEBI:30616"/>
    </ligand>
</feature>
<evidence type="ECO:0000256" key="2">
    <source>
        <dbReference type="ARBA" id="ARBA00022490"/>
    </source>
</evidence>
<dbReference type="GO" id="GO:0009381">
    <property type="term" value="F:excinuclease ABC activity"/>
    <property type="evidence" value="ECO:0007669"/>
    <property type="project" value="UniProtKB-UniRule"/>
</dbReference>
<dbReference type="Gene3D" id="1.20.1580.10">
    <property type="entry name" value="ABC transporter ATPase like domain"/>
    <property type="match status" value="2"/>
</dbReference>
<dbReference type="GO" id="GO:0006289">
    <property type="term" value="P:nucleotide-excision repair"/>
    <property type="evidence" value="ECO:0007669"/>
    <property type="project" value="UniProtKB-UniRule"/>
</dbReference>
<dbReference type="GO" id="GO:0005524">
    <property type="term" value="F:ATP binding"/>
    <property type="evidence" value="ECO:0007669"/>
    <property type="project" value="UniProtKB-UniRule"/>
</dbReference>
<dbReference type="InterPro" id="IPR004602">
    <property type="entry name" value="UvrA"/>
</dbReference>
<feature type="zinc finger region" description="C4-type" evidence="17">
    <location>
        <begin position="739"/>
        <end position="765"/>
    </location>
</feature>
<dbReference type="Gene3D" id="3.40.50.300">
    <property type="entry name" value="P-loop containing nucleotide triphosphate hydrolases"/>
    <property type="match status" value="2"/>
</dbReference>
<dbReference type="InterPro" id="IPR027417">
    <property type="entry name" value="P-loop_NTPase"/>
</dbReference>
<evidence type="ECO:0000256" key="14">
    <source>
        <dbReference type="ARBA" id="ARBA00038000"/>
    </source>
</evidence>
<evidence type="ECO:0000256" key="7">
    <source>
        <dbReference type="ARBA" id="ARBA00022769"/>
    </source>
</evidence>
<evidence type="ECO:0000256" key="5">
    <source>
        <dbReference type="ARBA" id="ARBA00022741"/>
    </source>
</evidence>
<proteinExistence type="inferred from homology"/>
<keyword evidence="13 17" id="KW-0234">DNA repair</keyword>
<evidence type="ECO:0000256" key="1">
    <source>
        <dbReference type="ARBA" id="ARBA00004496"/>
    </source>
</evidence>
<dbReference type="GO" id="GO:0009432">
    <property type="term" value="P:SOS response"/>
    <property type="evidence" value="ECO:0007669"/>
    <property type="project" value="UniProtKB-UniRule"/>
</dbReference>
<dbReference type="SUPFAM" id="SSF52540">
    <property type="entry name" value="P-loop containing nucleoside triphosphate hydrolases"/>
    <property type="match status" value="2"/>
</dbReference>
<evidence type="ECO:0000313" key="19">
    <source>
        <dbReference type="EMBL" id="KPK63808.1"/>
    </source>
</evidence>
<evidence type="ECO:0000256" key="4">
    <source>
        <dbReference type="ARBA" id="ARBA00022737"/>
    </source>
</evidence>
<dbReference type="EMBL" id="LJUJ01000008">
    <property type="protein sequence ID" value="KPK63808.1"/>
    <property type="molecule type" value="Genomic_DNA"/>
</dbReference>
<keyword evidence="5 17" id="KW-0547">Nucleotide-binding</keyword>
<evidence type="ECO:0000256" key="10">
    <source>
        <dbReference type="ARBA" id="ARBA00022840"/>
    </source>
</evidence>
<dbReference type="HAMAP" id="MF_00205">
    <property type="entry name" value="UvrA"/>
    <property type="match status" value="1"/>
</dbReference>
<dbReference type="PANTHER" id="PTHR43152:SF3">
    <property type="entry name" value="UVRABC SYSTEM PROTEIN A"/>
    <property type="match status" value="1"/>
</dbReference>
<comment type="function">
    <text evidence="17">The UvrABC repair system catalyzes the recognition and processing of DNA lesions. UvrA is an ATPase and a DNA-binding protein. A damage recognition complex composed of 2 UvrA and 2 UvrB subunits scans DNA for abnormalities. When the presence of a lesion has been verified by UvrB, the UvrA molecules dissociate.</text>
</comment>
<keyword evidence="4 17" id="KW-0677">Repeat</keyword>
<dbReference type="GO" id="GO:0009380">
    <property type="term" value="C:excinuclease repair complex"/>
    <property type="evidence" value="ECO:0007669"/>
    <property type="project" value="InterPro"/>
</dbReference>
<comment type="caution">
    <text evidence="19">The sequence shown here is derived from an EMBL/GenBank/DDBJ whole genome shotgun (WGS) entry which is preliminary data.</text>
</comment>
<evidence type="ECO:0000259" key="18">
    <source>
        <dbReference type="PROSITE" id="PS50893"/>
    </source>
</evidence>
<dbReference type="InterPro" id="IPR041552">
    <property type="entry name" value="UvrA_DNA-bd"/>
</dbReference>
<accession>A0A0S8FSQ6</accession>
<dbReference type="Pfam" id="PF17755">
    <property type="entry name" value="UvrA_DNA-bind"/>
    <property type="match status" value="1"/>
</dbReference>
<dbReference type="InterPro" id="IPR013815">
    <property type="entry name" value="ATP_grasp_subdomain_1"/>
</dbReference>
<keyword evidence="12 17" id="KW-0238">DNA-binding</keyword>
<dbReference type="Gene3D" id="1.10.8.280">
    <property type="entry name" value="ABC transporter ATPase domain-like"/>
    <property type="match status" value="1"/>
</dbReference>
<evidence type="ECO:0000256" key="8">
    <source>
        <dbReference type="ARBA" id="ARBA00022771"/>
    </source>
</evidence>
<evidence type="ECO:0000256" key="17">
    <source>
        <dbReference type="HAMAP-Rule" id="MF_00205"/>
    </source>
</evidence>
<gene>
    <name evidence="17" type="primary">uvrA</name>
    <name evidence="19" type="ORF">AMJ83_04960</name>
</gene>
<keyword evidence="9 17" id="KW-0862">Zinc</keyword>
<keyword evidence="17" id="KW-0742">SOS response</keyword>